<keyword evidence="2" id="KW-1185">Reference proteome</keyword>
<keyword evidence="1" id="KW-0067">ATP-binding</keyword>
<evidence type="ECO:0000313" key="1">
    <source>
        <dbReference type="EMBL" id="ELW50128.1"/>
    </source>
</evidence>
<dbReference type="InParanoid" id="L9JIF3"/>
<keyword evidence="1" id="KW-0547">Nucleotide-binding</keyword>
<evidence type="ECO:0000313" key="2">
    <source>
        <dbReference type="Proteomes" id="UP000011518"/>
    </source>
</evidence>
<accession>L9JIF3</accession>
<reference evidence="2" key="1">
    <citation type="submission" date="2012-07" db="EMBL/GenBank/DDBJ databases">
        <title>Genome of the Chinese tree shrew, a rising model animal genetically related to primates.</title>
        <authorList>
            <person name="Zhang G."/>
            <person name="Fan Y."/>
            <person name="Yao Y."/>
            <person name="Huang Z."/>
        </authorList>
    </citation>
    <scope>NUCLEOTIDE SEQUENCE [LARGE SCALE GENOMIC DNA]</scope>
</reference>
<name>L9JIF3_TUPCH</name>
<reference evidence="2" key="2">
    <citation type="journal article" date="2013" name="Nat. Commun.">
        <title>Genome of the Chinese tree shrew.</title>
        <authorList>
            <person name="Fan Y."/>
            <person name="Huang Z.Y."/>
            <person name="Cao C.C."/>
            <person name="Chen C.S."/>
            <person name="Chen Y.X."/>
            <person name="Fan D.D."/>
            <person name="He J."/>
            <person name="Hou H.L."/>
            <person name="Hu L."/>
            <person name="Hu X.T."/>
            <person name="Jiang X.T."/>
            <person name="Lai R."/>
            <person name="Lang Y.S."/>
            <person name="Liang B."/>
            <person name="Liao S.G."/>
            <person name="Mu D."/>
            <person name="Ma Y.Y."/>
            <person name="Niu Y.Y."/>
            <person name="Sun X.Q."/>
            <person name="Xia J.Q."/>
            <person name="Xiao J."/>
            <person name="Xiong Z.Q."/>
            <person name="Xu L."/>
            <person name="Yang L."/>
            <person name="Zhang Y."/>
            <person name="Zhao W."/>
            <person name="Zhao X.D."/>
            <person name="Zheng Y.T."/>
            <person name="Zhou J.M."/>
            <person name="Zhu Y.B."/>
            <person name="Zhang G.J."/>
            <person name="Wang J."/>
            <person name="Yao Y.G."/>
        </authorList>
    </citation>
    <scope>NUCLEOTIDE SEQUENCE [LARGE SCALE GENOMIC DNA]</scope>
</reference>
<dbReference type="GO" id="GO:0005524">
    <property type="term" value="F:ATP binding"/>
    <property type="evidence" value="ECO:0007669"/>
    <property type="project" value="UniProtKB-KW"/>
</dbReference>
<dbReference type="EMBL" id="KB320987">
    <property type="protein sequence ID" value="ELW50128.1"/>
    <property type="molecule type" value="Genomic_DNA"/>
</dbReference>
<protein>
    <submittedName>
        <fullName evidence="1">ATP-binding cassette sub-family F member 2</fullName>
    </submittedName>
</protein>
<organism evidence="1 2">
    <name type="scientific">Tupaia chinensis</name>
    <name type="common">Chinese tree shrew</name>
    <name type="synonym">Tupaia belangeri chinensis</name>
    <dbReference type="NCBI Taxonomy" id="246437"/>
    <lineage>
        <taxon>Eukaryota</taxon>
        <taxon>Metazoa</taxon>
        <taxon>Chordata</taxon>
        <taxon>Craniata</taxon>
        <taxon>Vertebrata</taxon>
        <taxon>Euteleostomi</taxon>
        <taxon>Mammalia</taxon>
        <taxon>Eutheria</taxon>
        <taxon>Euarchontoglires</taxon>
        <taxon>Scandentia</taxon>
        <taxon>Tupaiidae</taxon>
        <taxon>Tupaia</taxon>
    </lineage>
</organism>
<dbReference type="AlphaFoldDB" id="L9JIF3"/>
<proteinExistence type="predicted"/>
<gene>
    <name evidence="1" type="ORF">TREES_T100016189</name>
</gene>
<dbReference type="Proteomes" id="UP000011518">
    <property type="component" value="Unassembled WGS sequence"/>
</dbReference>
<sequence>MLYLNEPTNDLGIETIDELADAINEFEGCMMLHSVQSTAEQYLSISCPPSGYLCSCLDSTDAALQPAAGFLFEDRRSQRHLRLKGLGPGFVPEGV</sequence>